<name>A0AAN8QM91_9TELE</name>
<reference evidence="1 2" key="1">
    <citation type="submission" date="2021-04" db="EMBL/GenBank/DDBJ databases">
        <authorList>
            <person name="De Guttry C."/>
            <person name="Zahm M."/>
            <person name="Klopp C."/>
            <person name="Cabau C."/>
            <person name="Louis A."/>
            <person name="Berthelot C."/>
            <person name="Parey E."/>
            <person name="Roest Crollius H."/>
            <person name="Montfort J."/>
            <person name="Robinson-Rechavi M."/>
            <person name="Bucao C."/>
            <person name="Bouchez O."/>
            <person name="Gislard M."/>
            <person name="Lluch J."/>
            <person name="Milhes M."/>
            <person name="Lampietro C."/>
            <person name="Lopez Roques C."/>
            <person name="Donnadieu C."/>
            <person name="Braasch I."/>
            <person name="Desvignes T."/>
            <person name="Postlethwait J."/>
            <person name="Bobe J."/>
            <person name="Wedekind C."/>
            <person name="Guiguen Y."/>
        </authorList>
    </citation>
    <scope>NUCLEOTIDE SEQUENCE [LARGE SCALE GENOMIC DNA]</scope>
    <source>
        <strain evidence="1">Cs_M1</strain>
        <tissue evidence="1">Blood</tissue>
    </source>
</reference>
<dbReference type="Proteomes" id="UP001356427">
    <property type="component" value="Unassembled WGS sequence"/>
</dbReference>
<comment type="caution">
    <text evidence="1">The sequence shown here is derived from an EMBL/GenBank/DDBJ whole genome shotgun (WGS) entry which is preliminary data.</text>
</comment>
<keyword evidence="2" id="KW-1185">Reference proteome</keyword>
<proteinExistence type="predicted"/>
<evidence type="ECO:0000313" key="2">
    <source>
        <dbReference type="Proteomes" id="UP001356427"/>
    </source>
</evidence>
<gene>
    <name evidence="1" type="ORF">J4Q44_G00274030</name>
</gene>
<sequence>MSFVEGNRVRRFRLIPKHRNVTSEMDLSETSEKKIFNQICTAHPSYDTGHSNWNCDGEILPHAAIQVSVHCQLIRRFARRVERGATLDEYTWSVIEGSNLISRGKLRVTSYPELC</sequence>
<dbReference type="AlphaFoldDB" id="A0AAN8QM91"/>
<organism evidence="1 2">
    <name type="scientific">Coregonus suidteri</name>
    <dbReference type="NCBI Taxonomy" id="861788"/>
    <lineage>
        <taxon>Eukaryota</taxon>
        <taxon>Metazoa</taxon>
        <taxon>Chordata</taxon>
        <taxon>Craniata</taxon>
        <taxon>Vertebrata</taxon>
        <taxon>Euteleostomi</taxon>
        <taxon>Actinopterygii</taxon>
        <taxon>Neopterygii</taxon>
        <taxon>Teleostei</taxon>
        <taxon>Protacanthopterygii</taxon>
        <taxon>Salmoniformes</taxon>
        <taxon>Salmonidae</taxon>
        <taxon>Coregoninae</taxon>
        <taxon>Coregonus</taxon>
    </lineage>
</organism>
<accession>A0AAN8QM91</accession>
<evidence type="ECO:0000313" key="1">
    <source>
        <dbReference type="EMBL" id="KAK6303048.1"/>
    </source>
</evidence>
<protein>
    <submittedName>
        <fullName evidence="1">Uncharacterized protein</fullName>
    </submittedName>
</protein>
<dbReference type="Gene3D" id="2.60.200.40">
    <property type="match status" value="1"/>
</dbReference>
<dbReference type="EMBL" id="JAGTTL010000025">
    <property type="protein sequence ID" value="KAK6303048.1"/>
    <property type="molecule type" value="Genomic_DNA"/>
</dbReference>